<reference evidence="3" key="1">
    <citation type="journal article" date="2019" name="Sci. Rep.">
        <title>Draft genome of Tanacetum cinerariifolium, the natural source of mosquito coil.</title>
        <authorList>
            <person name="Yamashiro T."/>
            <person name="Shiraishi A."/>
            <person name="Satake H."/>
            <person name="Nakayama K."/>
        </authorList>
    </citation>
    <scope>NUCLEOTIDE SEQUENCE</scope>
</reference>
<evidence type="ECO:0000256" key="1">
    <source>
        <dbReference type="SAM" id="Coils"/>
    </source>
</evidence>
<name>A0A6L2J920_TANCI</name>
<proteinExistence type="predicted"/>
<dbReference type="AlphaFoldDB" id="A0A6L2J920"/>
<gene>
    <name evidence="3" type="ORF">Tci_004172</name>
</gene>
<feature type="region of interest" description="Disordered" evidence="2">
    <location>
        <begin position="164"/>
        <end position="183"/>
    </location>
</feature>
<evidence type="ECO:0008006" key="4">
    <source>
        <dbReference type="Google" id="ProtNLM"/>
    </source>
</evidence>
<feature type="coiled-coil region" evidence="1">
    <location>
        <begin position="533"/>
        <end position="595"/>
    </location>
</feature>
<sequence>MLHPELPGPGDRIVDFPEVYYILLGLSSKTRALSELSCLLEAARQSLACIRLGIRGQSCLHASSTGCGPDVYALRTSLLALTLPPDETVALYLLSKHYSLVIVFGPEWVQRQRQWPSEKCRLIKKSSEVGSSKPSNDKELVEEADALLTITPVEAPHSRNHIISPQTQDTSIEDVPSDRGPEGVTEATYNDVESASLYYKAEVRNTAGDKISKELFHFAPSPYYIRYHYGEGLSSNPPNLKKELFKDPKEAQLHAQVEHLSAELAKPKGANYALEKANHSRCKKYKKYKAERDFLVLEKEKLENKLLEILAASKQDKESFAKGTSQLDLQDTELEDLKYQPSIEQFETHKLKNAIIENERDLFEYSSKMTSRDLFKNSSRVASSLKHLLVSYPWHLVPTLNKGCIFLCHDIMSSQGVVAAGDPESENISSPAEVGSPGSVYRPEWGVTNCSLLDTPEACQDLVDHAAPPGYFPEPRQMHNADFLGQYNINLARQVAMGSQLRLRFEQEAKLLRKSVAQVARRDQRIQARESEIKNLEALVETEVGMKRAAEEKSDGLSQELERMRAQFSELQVSNERLSQQVDALQQQVSREVTLKAAFEEYKQQQDQMVEQRCAEMDARLDALSIDFDEELYPHMLTAIAGRRWVIGHGLRLAMMKCAESLEMRQAFADVVSAGVAKERHWGDAPQFIRDLRPSSSRLAIPVYPEVRDPRNPWAYKEEIKLSDAIAANISRAEKKKKCRIVCRTHGVGSAHHARSDGVSVYVPTVVPQGLALLLVDAATQTDLEDA</sequence>
<dbReference type="EMBL" id="BKCJ010000329">
    <property type="protein sequence ID" value="GEU32194.1"/>
    <property type="molecule type" value="Genomic_DNA"/>
</dbReference>
<evidence type="ECO:0000256" key="2">
    <source>
        <dbReference type="SAM" id="MobiDB-lite"/>
    </source>
</evidence>
<protein>
    <recommendedName>
        <fullName evidence="4">Transposase (Putative), gypsy type</fullName>
    </recommendedName>
</protein>
<keyword evidence="1" id="KW-0175">Coiled coil</keyword>
<comment type="caution">
    <text evidence="3">The sequence shown here is derived from an EMBL/GenBank/DDBJ whole genome shotgun (WGS) entry which is preliminary data.</text>
</comment>
<evidence type="ECO:0000313" key="3">
    <source>
        <dbReference type="EMBL" id="GEU32194.1"/>
    </source>
</evidence>
<accession>A0A6L2J920</accession>
<organism evidence="3">
    <name type="scientific">Tanacetum cinerariifolium</name>
    <name type="common">Dalmatian daisy</name>
    <name type="synonym">Chrysanthemum cinerariifolium</name>
    <dbReference type="NCBI Taxonomy" id="118510"/>
    <lineage>
        <taxon>Eukaryota</taxon>
        <taxon>Viridiplantae</taxon>
        <taxon>Streptophyta</taxon>
        <taxon>Embryophyta</taxon>
        <taxon>Tracheophyta</taxon>
        <taxon>Spermatophyta</taxon>
        <taxon>Magnoliopsida</taxon>
        <taxon>eudicotyledons</taxon>
        <taxon>Gunneridae</taxon>
        <taxon>Pentapetalae</taxon>
        <taxon>asterids</taxon>
        <taxon>campanulids</taxon>
        <taxon>Asterales</taxon>
        <taxon>Asteraceae</taxon>
        <taxon>Asteroideae</taxon>
        <taxon>Anthemideae</taxon>
        <taxon>Anthemidinae</taxon>
        <taxon>Tanacetum</taxon>
    </lineage>
</organism>